<evidence type="ECO:0000256" key="4">
    <source>
        <dbReference type="ARBA" id="ARBA00010081"/>
    </source>
</evidence>
<dbReference type="GO" id="GO:1901224">
    <property type="term" value="P:positive regulation of non-canonical NF-kappaB signal transduction"/>
    <property type="evidence" value="ECO:0007669"/>
    <property type="project" value="Ensembl"/>
</dbReference>
<keyword evidence="14" id="KW-1185">Reference proteome</keyword>
<dbReference type="FunFam" id="3.30.70.330:FF:000300">
    <property type="entry name" value="Interferon-induced protein 35"/>
    <property type="match status" value="1"/>
</dbReference>
<evidence type="ECO:0000256" key="3">
    <source>
        <dbReference type="ARBA" id="ARBA00004613"/>
    </source>
</evidence>
<evidence type="ECO:0000256" key="5">
    <source>
        <dbReference type="ARBA" id="ARBA00022490"/>
    </source>
</evidence>
<evidence type="ECO:0000256" key="6">
    <source>
        <dbReference type="ARBA" id="ARBA00022525"/>
    </source>
</evidence>
<dbReference type="OMA" id="IYAQIPE"/>
<dbReference type="GO" id="GO:0008285">
    <property type="term" value="P:negative regulation of cell population proliferation"/>
    <property type="evidence" value="ECO:0007669"/>
    <property type="project" value="Ensembl"/>
</dbReference>
<dbReference type="InterPro" id="IPR009938">
    <property type="entry name" value="Nmi/IFP35_N"/>
</dbReference>
<feature type="domain" description="NID" evidence="11">
    <location>
        <begin position="276"/>
        <end position="365"/>
    </location>
</feature>
<accession>A0A8D0G9G0</accession>
<comment type="similarity">
    <text evidence="4">Belongs to the NMI family.</text>
</comment>
<evidence type="ECO:0000256" key="7">
    <source>
        <dbReference type="ARBA" id="ARBA00022588"/>
    </source>
</evidence>
<dbReference type="GO" id="GO:0032687">
    <property type="term" value="P:negative regulation of interferon-alpha production"/>
    <property type="evidence" value="ECO:0007669"/>
    <property type="project" value="Ensembl"/>
</dbReference>
<evidence type="ECO:0000256" key="1">
    <source>
        <dbReference type="ARBA" id="ARBA00004123"/>
    </source>
</evidence>
<dbReference type="GO" id="GO:0050729">
    <property type="term" value="P:positive regulation of inflammatory response"/>
    <property type="evidence" value="ECO:0007669"/>
    <property type="project" value="Ensembl"/>
</dbReference>
<dbReference type="GO" id="GO:0042802">
    <property type="term" value="F:identical protein binding"/>
    <property type="evidence" value="ECO:0007669"/>
    <property type="project" value="Ensembl"/>
</dbReference>
<dbReference type="GO" id="GO:1902524">
    <property type="term" value="P:positive regulation of protein K48-linked ubiquitination"/>
    <property type="evidence" value="ECO:0007669"/>
    <property type="project" value="Ensembl"/>
</dbReference>
<evidence type="ECO:0000259" key="11">
    <source>
        <dbReference type="Pfam" id="PF07292"/>
    </source>
</evidence>
<evidence type="ECO:0000313" key="13">
    <source>
        <dbReference type="Ensembl" id="ENSSPUP00000003799.1"/>
    </source>
</evidence>
<dbReference type="GO" id="GO:0016020">
    <property type="term" value="C:membrane"/>
    <property type="evidence" value="ECO:0007669"/>
    <property type="project" value="Ensembl"/>
</dbReference>
<keyword evidence="5" id="KW-0963">Cytoplasm</keyword>
<evidence type="ECO:0000313" key="14">
    <source>
        <dbReference type="Proteomes" id="UP000694392"/>
    </source>
</evidence>
<dbReference type="PANTHER" id="PTHR15225">
    <property type="entry name" value="INTERFERON-INDUCED PROTEIN 35/NMI N-MYC/STAT INTERACTING PROTEIN"/>
    <property type="match status" value="1"/>
</dbReference>
<organism evidence="13 14">
    <name type="scientific">Sphenodon punctatus</name>
    <name type="common">Tuatara</name>
    <name type="synonym">Hatteria punctata</name>
    <dbReference type="NCBI Taxonomy" id="8508"/>
    <lineage>
        <taxon>Eukaryota</taxon>
        <taxon>Metazoa</taxon>
        <taxon>Chordata</taxon>
        <taxon>Craniata</taxon>
        <taxon>Vertebrata</taxon>
        <taxon>Euteleostomi</taxon>
        <taxon>Lepidosauria</taxon>
        <taxon>Sphenodontia</taxon>
        <taxon>Sphenodontidae</taxon>
        <taxon>Sphenodon</taxon>
    </lineage>
</organism>
<dbReference type="GO" id="GO:0005654">
    <property type="term" value="C:nucleoplasm"/>
    <property type="evidence" value="ECO:0007669"/>
    <property type="project" value="Ensembl"/>
</dbReference>
<feature type="domain" description="NID" evidence="11">
    <location>
        <begin position="177"/>
        <end position="266"/>
    </location>
</feature>
<dbReference type="Gene3D" id="3.30.70.330">
    <property type="match status" value="1"/>
</dbReference>
<dbReference type="GO" id="GO:0002281">
    <property type="term" value="P:macrophage activation involved in immune response"/>
    <property type="evidence" value="ECO:0007669"/>
    <property type="project" value="Ensembl"/>
</dbReference>
<proteinExistence type="inferred from homology"/>
<dbReference type="GO" id="GO:1901223">
    <property type="term" value="P:negative regulation of non-canonical NF-kappaB signal transduction"/>
    <property type="evidence" value="ECO:0007669"/>
    <property type="project" value="Ensembl"/>
</dbReference>
<dbReference type="Pfam" id="PF07334">
    <property type="entry name" value="IFP_35_N"/>
    <property type="match status" value="1"/>
</dbReference>
<feature type="domain" description="Nmi/IFP 35" evidence="12">
    <location>
        <begin position="98"/>
        <end position="174"/>
    </location>
</feature>
<gene>
    <name evidence="13" type="primary">NMI</name>
</gene>
<dbReference type="Ensembl" id="ENSSPUT00000004038.1">
    <property type="protein sequence ID" value="ENSSPUP00000003799.1"/>
    <property type="gene ID" value="ENSSPUG00000002923.1"/>
</dbReference>
<reference evidence="13" key="1">
    <citation type="submission" date="2025-08" db="UniProtKB">
        <authorList>
            <consortium name="Ensembl"/>
        </authorList>
    </citation>
    <scope>IDENTIFICATION</scope>
</reference>
<reference evidence="13" key="2">
    <citation type="submission" date="2025-09" db="UniProtKB">
        <authorList>
            <consortium name="Ensembl"/>
        </authorList>
    </citation>
    <scope>IDENTIFICATION</scope>
</reference>
<protein>
    <submittedName>
        <fullName evidence="13">N-myc and STAT interactor</fullName>
    </submittedName>
</protein>
<sequence length="386" mass="44571">MIMMFQGKRYPGFLFNPTIFYSVSSSESVLKYLFDFIMQARFEKVEREKDSFLLMKLSADGKEREAQNELLKLMNLEEEQSKEREINLEDHQRNLAIINDQNNELKREIQKLQDGLAAKLSECEALSRGFRLKRDLPEKKLKFMRKEDADNDDVPFDIRCLFNVAAKIPFKVQEKEALVTFEEEDVAQKLIGKGVHIVNLDNVKTILKANPVTLETGVTFELHMKISRTKINVSDIPDLPISEEWMRDKLELNFYKSKLGGGEVEKVEYDSPSRTAVIAFTQPGVAEKIVRRSQCPFLNNGKCYLVSVFPVVEKHLEKFQMFSGISKRTILLTGIKEVEEDEESIQDMIEIHFQKPSHGGGEVENIKYFSERTKVAYFEEDAENTA</sequence>
<dbReference type="AlphaFoldDB" id="A0A8D0G9G0"/>
<dbReference type="GeneTree" id="ENSGT00530000063686"/>
<evidence type="ECO:0000256" key="2">
    <source>
        <dbReference type="ARBA" id="ARBA00004496"/>
    </source>
</evidence>
<name>A0A8D0G9G0_SPHPU</name>
<keyword evidence="8" id="KW-0391">Immunity</keyword>
<dbReference type="GO" id="GO:0045087">
    <property type="term" value="P:innate immune response"/>
    <property type="evidence" value="ECO:0007669"/>
    <property type="project" value="UniProtKB-KW"/>
</dbReference>
<evidence type="ECO:0000256" key="8">
    <source>
        <dbReference type="ARBA" id="ARBA00022859"/>
    </source>
</evidence>
<dbReference type="GO" id="GO:0034142">
    <property type="term" value="P:toll-like receptor 4 signaling pathway"/>
    <property type="evidence" value="ECO:0007669"/>
    <property type="project" value="Ensembl"/>
</dbReference>
<keyword evidence="7" id="KW-0399">Innate immunity</keyword>
<dbReference type="GO" id="GO:0070936">
    <property type="term" value="P:protein K48-linked ubiquitination"/>
    <property type="evidence" value="ECO:0007669"/>
    <property type="project" value="Ensembl"/>
</dbReference>
<keyword evidence="9" id="KW-0539">Nucleus</keyword>
<dbReference type="Proteomes" id="UP000694392">
    <property type="component" value="Unplaced"/>
</dbReference>
<evidence type="ECO:0000259" key="12">
    <source>
        <dbReference type="Pfam" id="PF07334"/>
    </source>
</evidence>
<dbReference type="Pfam" id="PF07292">
    <property type="entry name" value="NID"/>
    <property type="match status" value="2"/>
</dbReference>
<dbReference type="PANTHER" id="PTHR15225:SF4">
    <property type="entry name" value="N-MYC-INTERACTOR"/>
    <property type="match status" value="1"/>
</dbReference>
<dbReference type="GO" id="GO:0005829">
    <property type="term" value="C:cytosol"/>
    <property type="evidence" value="ECO:0007669"/>
    <property type="project" value="Ensembl"/>
</dbReference>
<dbReference type="GO" id="GO:0032688">
    <property type="term" value="P:negative regulation of interferon-beta production"/>
    <property type="evidence" value="ECO:0007669"/>
    <property type="project" value="Ensembl"/>
</dbReference>
<dbReference type="GO" id="GO:0009615">
    <property type="term" value="P:response to virus"/>
    <property type="evidence" value="ECO:0007669"/>
    <property type="project" value="Ensembl"/>
</dbReference>
<dbReference type="InterPro" id="IPR009909">
    <property type="entry name" value="Nmi/IFP35_dom"/>
</dbReference>
<evidence type="ECO:0000256" key="9">
    <source>
        <dbReference type="ARBA" id="ARBA00023242"/>
    </source>
</evidence>
<keyword evidence="10" id="KW-0175">Coiled coil</keyword>
<feature type="coiled-coil region" evidence="10">
    <location>
        <begin position="59"/>
        <end position="122"/>
    </location>
</feature>
<dbReference type="GO" id="GO:0045824">
    <property type="term" value="P:negative regulation of innate immune response"/>
    <property type="evidence" value="ECO:0007669"/>
    <property type="project" value="Ensembl"/>
</dbReference>
<dbReference type="InterPro" id="IPR012677">
    <property type="entry name" value="Nucleotide-bd_a/b_plait_sf"/>
</dbReference>
<evidence type="ECO:0000256" key="10">
    <source>
        <dbReference type="SAM" id="Coils"/>
    </source>
</evidence>
<keyword evidence="6" id="KW-0964">Secreted</keyword>
<dbReference type="GO" id="GO:0005615">
    <property type="term" value="C:extracellular space"/>
    <property type="evidence" value="ECO:0007669"/>
    <property type="project" value="Ensembl"/>
</dbReference>
<comment type="subcellular location">
    <subcellularLocation>
        <location evidence="2">Cytoplasm</location>
    </subcellularLocation>
    <subcellularLocation>
        <location evidence="1">Nucleus</location>
    </subcellularLocation>
    <subcellularLocation>
        <location evidence="3">Secreted</location>
    </subcellularLocation>
</comment>